<gene>
    <name evidence="1" type="ORF">HINF_LOCUS56561</name>
</gene>
<evidence type="ECO:0000313" key="2">
    <source>
        <dbReference type="Proteomes" id="UP001642409"/>
    </source>
</evidence>
<accession>A0ABP1L231</accession>
<protein>
    <submittedName>
        <fullName evidence="1">Hypothetical_protein</fullName>
    </submittedName>
</protein>
<keyword evidence="2" id="KW-1185">Reference proteome</keyword>
<evidence type="ECO:0000313" key="1">
    <source>
        <dbReference type="EMBL" id="CAL6074239.1"/>
    </source>
</evidence>
<reference evidence="1 2" key="1">
    <citation type="submission" date="2024-07" db="EMBL/GenBank/DDBJ databases">
        <authorList>
            <person name="Akdeniz Z."/>
        </authorList>
    </citation>
    <scope>NUCLEOTIDE SEQUENCE [LARGE SCALE GENOMIC DNA]</scope>
</reference>
<organism evidence="1 2">
    <name type="scientific">Hexamita inflata</name>
    <dbReference type="NCBI Taxonomy" id="28002"/>
    <lineage>
        <taxon>Eukaryota</taxon>
        <taxon>Metamonada</taxon>
        <taxon>Diplomonadida</taxon>
        <taxon>Hexamitidae</taxon>
        <taxon>Hexamitinae</taxon>
        <taxon>Hexamita</taxon>
    </lineage>
</organism>
<proteinExistence type="predicted"/>
<dbReference type="Proteomes" id="UP001642409">
    <property type="component" value="Unassembled WGS sequence"/>
</dbReference>
<dbReference type="EMBL" id="CAXDID020000306">
    <property type="protein sequence ID" value="CAL6074239.1"/>
    <property type="molecule type" value="Genomic_DNA"/>
</dbReference>
<name>A0ABP1L231_9EUKA</name>
<sequence>MFTYENGYRITKSRNELKNIFNNFTFYDYFTFQQQLHQAVPKHAVSVVLGTRFSAAPHAAAISAEPRVLAVLSWVFLVLAEKLHIPGVEPETKRMQHLNTTNNQYQQHTQIEHYLTIKKLNNIQETNNHQYNTTQKTIMTIETLTTTKLWRQQYLNT</sequence>
<comment type="caution">
    <text evidence="1">The sequence shown here is derived from an EMBL/GenBank/DDBJ whole genome shotgun (WGS) entry which is preliminary data.</text>
</comment>